<evidence type="ECO:0000313" key="6">
    <source>
        <dbReference type="Proteomes" id="UP001286313"/>
    </source>
</evidence>
<dbReference type="GO" id="GO:0020037">
    <property type="term" value="F:heme binding"/>
    <property type="evidence" value="ECO:0007669"/>
    <property type="project" value="InterPro"/>
</dbReference>
<organism evidence="5 6">
    <name type="scientific">Petrolisthes cinctipes</name>
    <name type="common">Flat porcelain crab</name>
    <dbReference type="NCBI Taxonomy" id="88211"/>
    <lineage>
        <taxon>Eukaryota</taxon>
        <taxon>Metazoa</taxon>
        <taxon>Ecdysozoa</taxon>
        <taxon>Arthropoda</taxon>
        <taxon>Crustacea</taxon>
        <taxon>Multicrustacea</taxon>
        <taxon>Malacostraca</taxon>
        <taxon>Eumalacostraca</taxon>
        <taxon>Eucarida</taxon>
        <taxon>Decapoda</taxon>
        <taxon>Pleocyemata</taxon>
        <taxon>Anomura</taxon>
        <taxon>Galatheoidea</taxon>
        <taxon>Porcellanidae</taxon>
        <taxon>Petrolisthes</taxon>
    </lineage>
</organism>
<feature type="transmembrane region" description="Helical" evidence="4">
    <location>
        <begin position="52"/>
        <end position="78"/>
    </location>
</feature>
<protein>
    <submittedName>
        <fullName evidence="5">Uncharacterized protein</fullName>
    </submittedName>
</protein>
<keyword evidence="4" id="KW-1133">Transmembrane helix</keyword>
<feature type="compositionally biased region" description="Polar residues" evidence="3">
    <location>
        <begin position="1"/>
        <end position="14"/>
    </location>
</feature>
<dbReference type="AlphaFoldDB" id="A0AAE1BR12"/>
<keyword evidence="4" id="KW-0472">Membrane</keyword>
<dbReference type="SUPFAM" id="SSF48264">
    <property type="entry name" value="Cytochrome P450"/>
    <property type="match status" value="1"/>
</dbReference>
<dbReference type="PANTHER" id="PTHR24299:SF20">
    <property type="entry name" value="CYTOCHROME P450"/>
    <property type="match status" value="1"/>
</dbReference>
<dbReference type="Pfam" id="PF00067">
    <property type="entry name" value="p450"/>
    <property type="match status" value="1"/>
</dbReference>
<comment type="similarity">
    <text evidence="1">Belongs to the cytochrome P450 family.</text>
</comment>
<comment type="caution">
    <text evidence="5">The sequence shown here is derived from an EMBL/GenBank/DDBJ whole genome shotgun (WGS) entry which is preliminary data.</text>
</comment>
<gene>
    <name evidence="5" type="ORF">Pcinc_039540</name>
</gene>
<dbReference type="PANTHER" id="PTHR24299">
    <property type="entry name" value="CYTOCHROME P450 FAMILY 1"/>
    <property type="match status" value="1"/>
</dbReference>
<evidence type="ECO:0000256" key="3">
    <source>
        <dbReference type="SAM" id="MobiDB-lite"/>
    </source>
</evidence>
<dbReference type="GO" id="GO:0005506">
    <property type="term" value="F:iron ion binding"/>
    <property type="evidence" value="ECO:0007669"/>
    <property type="project" value="InterPro"/>
</dbReference>
<keyword evidence="4" id="KW-0812">Transmembrane</keyword>
<keyword evidence="2" id="KW-0503">Monooxygenase</keyword>
<accession>A0AAE1BR12</accession>
<evidence type="ECO:0000256" key="2">
    <source>
        <dbReference type="ARBA" id="ARBA00023033"/>
    </source>
</evidence>
<feature type="region of interest" description="Disordered" evidence="3">
    <location>
        <begin position="1"/>
        <end position="23"/>
    </location>
</feature>
<dbReference type="GO" id="GO:0016705">
    <property type="term" value="F:oxidoreductase activity, acting on paired donors, with incorporation or reduction of molecular oxygen"/>
    <property type="evidence" value="ECO:0007669"/>
    <property type="project" value="InterPro"/>
</dbReference>
<name>A0AAE1BR12_PETCI</name>
<dbReference type="Gene3D" id="1.10.630.10">
    <property type="entry name" value="Cytochrome P450"/>
    <property type="match status" value="1"/>
</dbReference>
<evidence type="ECO:0000256" key="1">
    <source>
        <dbReference type="ARBA" id="ARBA00010617"/>
    </source>
</evidence>
<reference evidence="5" key="1">
    <citation type="submission" date="2023-10" db="EMBL/GenBank/DDBJ databases">
        <title>Genome assemblies of two species of porcelain crab, Petrolisthes cinctipes and Petrolisthes manimaculis (Anomura: Porcellanidae).</title>
        <authorList>
            <person name="Angst P."/>
        </authorList>
    </citation>
    <scope>NUCLEOTIDE SEQUENCE</scope>
    <source>
        <strain evidence="5">PB745_01</strain>
        <tissue evidence="5">Gill</tissue>
    </source>
</reference>
<dbReference type="InterPro" id="IPR036396">
    <property type="entry name" value="Cyt_P450_sf"/>
</dbReference>
<dbReference type="Proteomes" id="UP001286313">
    <property type="component" value="Unassembled WGS sequence"/>
</dbReference>
<evidence type="ECO:0000313" key="5">
    <source>
        <dbReference type="EMBL" id="KAK3853944.1"/>
    </source>
</evidence>
<dbReference type="GO" id="GO:0004497">
    <property type="term" value="F:monooxygenase activity"/>
    <property type="evidence" value="ECO:0007669"/>
    <property type="project" value="UniProtKB-KW"/>
</dbReference>
<keyword evidence="6" id="KW-1185">Reference proteome</keyword>
<dbReference type="InterPro" id="IPR001128">
    <property type="entry name" value="Cyt_P450"/>
</dbReference>
<sequence length="171" mass="18868">METPGSQIGQTEQSTGEDRVKDSFVPGGFLNTTRIWERKSLPKWMMDRLVNWVWSCGLSLSTCTTAVLFCCVALLLFWRPHSLHTLPPGPYGLPVVGYLPWLNPSAPHQSLCELVSRYGKVVSVRLGGVLVVVLADPQLVRDVLGNKDTAGRAPLYLTHGIMKGYGKLFTV</sequence>
<keyword evidence="2" id="KW-0560">Oxidoreductase</keyword>
<proteinExistence type="inferred from homology"/>
<evidence type="ECO:0000256" key="4">
    <source>
        <dbReference type="SAM" id="Phobius"/>
    </source>
</evidence>
<dbReference type="EMBL" id="JAWQEG010006759">
    <property type="protein sequence ID" value="KAK3853944.1"/>
    <property type="molecule type" value="Genomic_DNA"/>
</dbReference>